<comment type="caution">
    <text evidence="2">The sequence shown here is derived from an EMBL/GenBank/DDBJ whole genome shotgun (WGS) entry which is preliminary data.</text>
</comment>
<dbReference type="RefSeq" id="WP_105355760.1">
    <property type="nucleotide sequence ID" value="NZ_PUIB01000017.1"/>
</dbReference>
<accession>A0A2S8FP06</accession>
<gene>
    <name evidence="2" type="ORF">C5Y98_16970</name>
</gene>
<sequence length="215" mass="23756">MVSENPWEETVNPFASPESMVQTYRGKSGEYQIVAMRIHGGKVITLPYFCVRCGTKVAEGDELASRVEKKLSWIHPVTVLLIFIAWPVFILVALLTRKKCRVSYSLCSVCCGKRRRLWFVMGLLALIVIGLFGAVLSFERSWPEISAFLAILGAVAVLGIIAAGLRLTGPLTVAWYSNEVFQLKGATPVFLVRAQPDQQEETYSTAVLAEDGRTA</sequence>
<protein>
    <submittedName>
        <fullName evidence="2">Uncharacterized protein</fullName>
    </submittedName>
</protein>
<keyword evidence="1" id="KW-1133">Transmembrane helix</keyword>
<keyword evidence="1" id="KW-0812">Transmembrane</keyword>
<evidence type="ECO:0000313" key="2">
    <source>
        <dbReference type="EMBL" id="PQO33913.1"/>
    </source>
</evidence>
<feature type="transmembrane region" description="Helical" evidence="1">
    <location>
        <begin position="145"/>
        <end position="165"/>
    </location>
</feature>
<dbReference type="OrthoDB" id="283027at2"/>
<feature type="transmembrane region" description="Helical" evidence="1">
    <location>
        <begin position="117"/>
        <end position="139"/>
    </location>
</feature>
<proteinExistence type="predicted"/>
<evidence type="ECO:0000313" key="3">
    <source>
        <dbReference type="Proteomes" id="UP000239388"/>
    </source>
</evidence>
<reference evidence="2 3" key="1">
    <citation type="submission" date="2018-02" db="EMBL/GenBank/DDBJ databases">
        <title>Comparative genomes isolates from brazilian mangrove.</title>
        <authorList>
            <person name="Araujo J.E."/>
            <person name="Taketani R.G."/>
            <person name="Silva M.C.P."/>
            <person name="Loureco M.V."/>
            <person name="Andreote F.D."/>
        </authorList>
    </citation>
    <scope>NUCLEOTIDE SEQUENCE [LARGE SCALE GENOMIC DNA]</scope>
    <source>
        <strain evidence="2 3">NAP PRIS-MGV</strain>
    </source>
</reference>
<name>A0A2S8FP06_9BACT</name>
<keyword evidence="1" id="KW-0472">Membrane</keyword>
<dbReference type="Proteomes" id="UP000239388">
    <property type="component" value="Unassembled WGS sequence"/>
</dbReference>
<dbReference type="EMBL" id="PUIB01000017">
    <property type="protein sequence ID" value="PQO33913.1"/>
    <property type="molecule type" value="Genomic_DNA"/>
</dbReference>
<evidence type="ECO:0000256" key="1">
    <source>
        <dbReference type="SAM" id="Phobius"/>
    </source>
</evidence>
<organism evidence="2 3">
    <name type="scientific">Blastopirellula marina</name>
    <dbReference type="NCBI Taxonomy" id="124"/>
    <lineage>
        <taxon>Bacteria</taxon>
        <taxon>Pseudomonadati</taxon>
        <taxon>Planctomycetota</taxon>
        <taxon>Planctomycetia</taxon>
        <taxon>Pirellulales</taxon>
        <taxon>Pirellulaceae</taxon>
        <taxon>Blastopirellula</taxon>
    </lineage>
</organism>
<feature type="transmembrane region" description="Helical" evidence="1">
    <location>
        <begin position="73"/>
        <end position="96"/>
    </location>
</feature>
<dbReference type="AlphaFoldDB" id="A0A2S8FP06"/>